<protein>
    <submittedName>
        <fullName evidence="1">Uncharacterized protein</fullName>
    </submittedName>
</protein>
<organism evidence="1">
    <name type="scientific">Anguilla anguilla</name>
    <name type="common">European freshwater eel</name>
    <name type="synonym">Muraena anguilla</name>
    <dbReference type="NCBI Taxonomy" id="7936"/>
    <lineage>
        <taxon>Eukaryota</taxon>
        <taxon>Metazoa</taxon>
        <taxon>Chordata</taxon>
        <taxon>Craniata</taxon>
        <taxon>Vertebrata</taxon>
        <taxon>Euteleostomi</taxon>
        <taxon>Actinopterygii</taxon>
        <taxon>Neopterygii</taxon>
        <taxon>Teleostei</taxon>
        <taxon>Anguilliformes</taxon>
        <taxon>Anguillidae</taxon>
        <taxon>Anguilla</taxon>
    </lineage>
</organism>
<name>A0A0E9U718_ANGAN</name>
<dbReference type="EMBL" id="GBXM01046936">
    <property type="protein sequence ID" value="JAH61641.1"/>
    <property type="molecule type" value="Transcribed_RNA"/>
</dbReference>
<dbReference type="AlphaFoldDB" id="A0A0E9U718"/>
<reference evidence="1" key="2">
    <citation type="journal article" date="2015" name="Fish Shellfish Immunol.">
        <title>Early steps in the European eel (Anguilla anguilla)-Vibrio vulnificus interaction in the gills: Role of the RtxA13 toxin.</title>
        <authorList>
            <person name="Callol A."/>
            <person name="Pajuelo D."/>
            <person name="Ebbesson L."/>
            <person name="Teles M."/>
            <person name="MacKenzie S."/>
            <person name="Amaro C."/>
        </authorList>
    </citation>
    <scope>NUCLEOTIDE SEQUENCE</scope>
</reference>
<reference evidence="1" key="1">
    <citation type="submission" date="2014-11" db="EMBL/GenBank/DDBJ databases">
        <authorList>
            <person name="Amaro Gonzalez C."/>
        </authorList>
    </citation>
    <scope>NUCLEOTIDE SEQUENCE</scope>
</reference>
<proteinExistence type="predicted"/>
<sequence>MERFLTLTLLWKLFHFLAVVNETISQLIELTLAIDLKK</sequence>
<accession>A0A0E9U718</accession>
<evidence type="ECO:0000313" key="1">
    <source>
        <dbReference type="EMBL" id="JAH61641.1"/>
    </source>
</evidence>